<feature type="transmembrane region" description="Helical" evidence="7">
    <location>
        <begin position="281"/>
        <end position="306"/>
    </location>
</feature>
<dbReference type="STRING" id="1121393.SAMN02745216_02723"/>
<dbReference type="OrthoDB" id="9802264at2"/>
<comment type="similarity">
    <text evidence="6">Belongs to the ABC-4 integral membrane protein family.</text>
</comment>
<keyword evidence="3 7" id="KW-0812">Transmembrane</keyword>
<feature type="transmembrane region" description="Helical" evidence="7">
    <location>
        <begin position="21"/>
        <end position="42"/>
    </location>
</feature>
<evidence type="ECO:0000256" key="4">
    <source>
        <dbReference type="ARBA" id="ARBA00022989"/>
    </source>
</evidence>
<dbReference type="Pfam" id="PF02687">
    <property type="entry name" value="FtsX"/>
    <property type="match status" value="1"/>
</dbReference>
<organism evidence="10 11">
    <name type="scientific">Desulfatibacillum alkenivorans DSM 16219</name>
    <dbReference type="NCBI Taxonomy" id="1121393"/>
    <lineage>
        <taxon>Bacteria</taxon>
        <taxon>Pseudomonadati</taxon>
        <taxon>Thermodesulfobacteriota</taxon>
        <taxon>Desulfobacteria</taxon>
        <taxon>Desulfobacterales</taxon>
        <taxon>Desulfatibacillaceae</taxon>
        <taxon>Desulfatibacillum</taxon>
    </lineage>
</organism>
<feature type="domain" description="ABC3 transporter permease C-terminal" evidence="8">
    <location>
        <begin position="285"/>
        <end position="397"/>
    </location>
</feature>
<feature type="domain" description="MacB-like periplasmic core" evidence="9">
    <location>
        <begin position="21"/>
        <end position="245"/>
    </location>
</feature>
<evidence type="ECO:0000259" key="8">
    <source>
        <dbReference type="Pfam" id="PF02687"/>
    </source>
</evidence>
<dbReference type="RefSeq" id="WP_073476667.1">
    <property type="nucleotide sequence ID" value="NZ_FQZU01000016.1"/>
</dbReference>
<evidence type="ECO:0000256" key="3">
    <source>
        <dbReference type="ARBA" id="ARBA00022692"/>
    </source>
</evidence>
<dbReference type="EMBL" id="FQZU01000016">
    <property type="protein sequence ID" value="SHK01456.1"/>
    <property type="molecule type" value="Genomic_DNA"/>
</dbReference>
<dbReference type="PANTHER" id="PTHR30572">
    <property type="entry name" value="MEMBRANE COMPONENT OF TRANSPORTER-RELATED"/>
    <property type="match status" value="1"/>
</dbReference>
<dbReference type="AlphaFoldDB" id="A0A1M6P0K8"/>
<reference evidence="11" key="1">
    <citation type="submission" date="2016-11" db="EMBL/GenBank/DDBJ databases">
        <authorList>
            <person name="Varghese N."/>
            <person name="Submissions S."/>
        </authorList>
    </citation>
    <scope>NUCLEOTIDE SEQUENCE [LARGE SCALE GENOMIC DNA]</scope>
    <source>
        <strain evidence="11">DSM 16219</strain>
    </source>
</reference>
<keyword evidence="4 7" id="KW-1133">Transmembrane helix</keyword>
<feature type="transmembrane region" description="Helical" evidence="7">
    <location>
        <begin position="327"/>
        <end position="356"/>
    </location>
</feature>
<feature type="transmembrane region" description="Helical" evidence="7">
    <location>
        <begin position="368"/>
        <end position="388"/>
    </location>
</feature>
<sequence length="405" mass="43052">MKWFKFVKVALQSILKNRMRSLLTMLGVIIGVGSVIALMALGEGSQKDIKTQISSMGTNLLMIHPGAGRSGGVRLGSGSLATISMDDVKALREKSSTLLAVSPNVRVSEQVIAGNANWSTSVEGVSPDYLTIRNYEIASGTFFTERDVRTRAKAAVLGRTVAEELFGDSDPLGARIRVRNVPFKVIGVLAEKGQSSMGNDQDDVIFTPSTTALYRLSDGKTLRVIMASAVSEEKMDAAEKEITQILRAQHKLSDSEEDDFNIRSQTEIINMASQMTGTLTALLSAIAGVSLLVGGIGIMNIMLVSVTERTREIGIRMAVGARGSDIMAQFLVEAIILSLIGGVFGIVTGLSLAFGLGAILGCSVVTNLSVILTAVAFTAGVGVFFGFYPARKAAGLHPIEALRYE</sequence>
<dbReference type="InterPro" id="IPR025857">
    <property type="entry name" value="MacB_PCD"/>
</dbReference>
<keyword evidence="2" id="KW-1003">Cell membrane</keyword>
<evidence type="ECO:0000313" key="10">
    <source>
        <dbReference type="EMBL" id="SHK01456.1"/>
    </source>
</evidence>
<keyword evidence="5 7" id="KW-0472">Membrane</keyword>
<comment type="subcellular location">
    <subcellularLocation>
        <location evidence="1">Cell membrane</location>
        <topology evidence="1">Multi-pass membrane protein</topology>
    </subcellularLocation>
</comment>
<dbReference type="Pfam" id="PF12704">
    <property type="entry name" value="MacB_PCD"/>
    <property type="match status" value="1"/>
</dbReference>
<evidence type="ECO:0000256" key="2">
    <source>
        <dbReference type="ARBA" id="ARBA00022475"/>
    </source>
</evidence>
<dbReference type="Proteomes" id="UP000183994">
    <property type="component" value="Unassembled WGS sequence"/>
</dbReference>
<evidence type="ECO:0000256" key="5">
    <source>
        <dbReference type="ARBA" id="ARBA00023136"/>
    </source>
</evidence>
<evidence type="ECO:0000256" key="1">
    <source>
        <dbReference type="ARBA" id="ARBA00004651"/>
    </source>
</evidence>
<evidence type="ECO:0000313" key="11">
    <source>
        <dbReference type="Proteomes" id="UP000183994"/>
    </source>
</evidence>
<dbReference type="PANTHER" id="PTHR30572:SF4">
    <property type="entry name" value="ABC TRANSPORTER PERMEASE YTRF"/>
    <property type="match status" value="1"/>
</dbReference>
<accession>A0A1M6P0K8</accession>
<proteinExistence type="inferred from homology"/>
<evidence type="ECO:0000256" key="7">
    <source>
        <dbReference type="SAM" id="Phobius"/>
    </source>
</evidence>
<protein>
    <submittedName>
        <fullName evidence="10">Putative ABC transport system permease protein</fullName>
    </submittedName>
</protein>
<dbReference type="GO" id="GO:0005886">
    <property type="term" value="C:plasma membrane"/>
    <property type="evidence" value="ECO:0007669"/>
    <property type="project" value="UniProtKB-SubCell"/>
</dbReference>
<name>A0A1M6P0K8_9BACT</name>
<dbReference type="InterPro" id="IPR003838">
    <property type="entry name" value="ABC3_permease_C"/>
</dbReference>
<dbReference type="GO" id="GO:0022857">
    <property type="term" value="F:transmembrane transporter activity"/>
    <property type="evidence" value="ECO:0007669"/>
    <property type="project" value="TreeGrafter"/>
</dbReference>
<keyword evidence="11" id="KW-1185">Reference proteome</keyword>
<gene>
    <name evidence="10" type="ORF">SAMN02745216_02723</name>
</gene>
<evidence type="ECO:0000259" key="9">
    <source>
        <dbReference type="Pfam" id="PF12704"/>
    </source>
</evidence>
<dbReference type="InterPro" id="IPR050250">
    <property type="entry name" value="Macrolide_Exporter_MacB"/>
</dbReference>
<evidence type="ECO:0000256" key="6">
    <source>
        <dbReference type="ARBA" id="ARBA00038076"/>
    </source>
</evidence>